<dbReference type="InterPro" id="IPR005754">
    <property type="entry name" value="Sortase"/>
</dbReference>
<keyword evidence="3" id="KW-1133">Transmembrane helix</keyword>
<comment type="caution">
    <text evidence="4">The sequence shown here is derived from an EMBL/GenBank/DDBJ whole genome shotgun (WGS) entry which is preliminary data.</text>
</comment>
<dbReference type="CDD" id="cd05826">
    <property type="entry name" value="Sortase_B"/>
    <property type="match status" value="1"/>
</dbReference>
<evidence type="ECO:0000313" key="5">
    <source>
        <dbReference type="Proteomes" id="UP000474024"/>
    </source>
</evidence>
<dbReference type="Gene3D" id="2.40.260.10">
    <property type="entry name" value="Sortase"/>
    <property type="match status" value="1"/>
</dbReference>
<keyword evidence="3" id="KW-0812">Transmembrane</keyword>
<keyword evidence="1 4" id="KW-0378">Hydrolase</keyword>
<dbReference type="Pfam" id="PF04203">
    <property type="entry name" value="Sortase"/>
    <property type="match status" value="1"/>
</dbReference>
<evidence type="ECO:0000256" key="1">
    <source>
        <dbReference type="ARBA" id="ARBA00022801"/>
    </source>
</evidence>
<evidence type="ECO:0000313" key="4">
    <source>
        <dbReference type="EMBL" id="MST75072.1"/>
    </source>
</evidence>
<name>A0A6L5YSZ4_9FIRM</name>
<dbReference type="InterPro" id="IPR023365">
    <property type="entry name" value="Sortase_dom-sf"/>
</dbReference>
<proteinExistence type="predicted"/>
<evidence type="ECO:0000256" key="2">
    <source>
        <dbReference type="PIRSR" id="PIRSR605754-1"/>
    </source>
</evidence>
<organism evidence="4 5">
    <name type="scientific">Roseburia porci</name>
    <dbReference type="NCBI Taxonomy" id="2605790"/>
    <lineage>
        <taxon>Bacteria</taxon>
        <taxon>Bacillati</taxon>
        <taxon>Bacillota</taxon>
        <taxon>Clostridia</taxon>
        <taxon>Lachnospirales</taxon>
        <taxon>Lachnospiraceae</taxon>
        <taxon>Roseburia</taxon>
    </lineage>
</organism>
<dbReference type="RefSeq" id="WP_154430036.1">
    <property type="nucleotide sequence ID" value="NZ_VUNI01000013.1"/>
</dbReference>
<feature type="transmembrane region" description="Helical" evidence="3">
    <location>
        <begin position="7"/>
        <end position="29"/>
    </location>
</feature>
<reference evidence="4 5" key="1">
    <citation type="submission" date="2019-08" db="EMBL/GenBank/DDBJ databases">
        <title>In-depth cultivation of the pig gut microbiome towards novel bacterial diversity and tailored functional studies.</title>
        <authorList>
            <person name="Wylensek D."/>
            <person name="Hitch T.C.A."/>
            <person name="Clavel T."/>
        </authorList>
    </citation>
    <scope>NUCLEOTIDE SEQUENCE [LARGE SCALE GENOMIC DNA]</scope>
    <source>
        <strain evidence="4 5">MUC/MUC-530-WT-4D</strain>
    </source>
</reference>
<dbReference type="SUPFAM" id="SSF63817">
    <property type="entry name" value="Sortase"/>
    <property type="match status" value="1"/>
</dbReference>
<dbReference type="Proteomes" id="UP000474024">
    <property type="component" value="Unassembled WGS sequence"/>
</dbReference>
<accession>A0A6L5YSZ4</accession>
<dbReference type="EC" id="3.4.22.71" evidence="4"/>
<dbReference type="GO" id="GO:0016787">
    <property type="term" value="F:hydrolase activity"/>
    <property type="evidence" value="ECO:0007669"/>
    <property type="project" value="UniProtKB-KW"/>
</dbReference>
<dbReference type="InterPro" id="IPR009835">
    <property type="entry name" value="SrtB"/>
</dbReference>
<feature type="active site" description="Proton donor/acceptor" evidence="2">
    <location>
        <position position="140"/>
    </location>
</feature>
<feature type="active site" description="Acyl-thioester intermediate" evidence="2">
    <location>
        <position position="237"/>
    </location>
</feature>
<dbReference type="NCBIfam" id="TIGR03064">
    <property type="entry name" value="sortase_srtB"/>
    <property type="match status" value="1"/>
</dbReference>
<sequence>MKKKTSLIVSGILVVIILICLIFIGRHYLTQKQNEKVYDNLASEVQKTQTEQKISDVTTETEEQSTIDFNALWDVNPDIYAWIEIPGTQVAYPVLRKEGDDDYYLNVTVEGNSGLPGSIYSQASYNGKDFQDFNTILYGHDMKDGSIFGGLKNYRDASYWTDHPEMIIYTPDQKLTYKIFAAVVYSNDLIPYKYDLNTDEGKQQFLDSVYSNSDSRSIIDKDVEVTTQSRLLTLSTCIGNETEHRYLVIGVLENQ</sequence>
<evidence type="ECO:0000256" key="3">
    <source>
        <dbReference type="SAM" id="Phobius"/>
    </source>
</evidence>
<keyword evidence="3" id="KW-0472">Membrane</keyword>
<keyword evidence="5" id="KW-1185">Reference proteome</keyword>
<dbReference type="AlphaFoldDB" id="A0A6L5YSZ4"/>
<dbReference type="EMBL" id="VUNI01000013">
    <property type="protein sequence ID" value="MST75072.1"/>
    <property type="molecule type" value="Genomic_DNA"/>
</dbReference>
<protein>
    <submittedName>
        <fullName evidence="4">Class B sortase</fullName>
        <ecNumber evidence="4">3.4.22.71</ecNumber>
    </submittedName>
</protein>
<gene>
    <name evidence="4" type="primary">srtB</name>
    <name evidence="4" type="ORF">FYJ75_08540</name>
</gene>